<dbReference type="OrthoDB" id="18526at2"/>
<gene>
    <name evidence="7" type="primary">dadA</name>
    <name evidence="9" type="ORF">AYR66_26570</name>
</gene>
<sequence length="431" mass="47505">MKVIVLGSGVIGTASAYYLAQQGHEVTVIDRQPAAGLETSYANAGEVSPGYSAPWAAPGIPVKAMKWLLMRHSPLVIRPGVDPDMWRWVIQMLMNCTSARYETNKGRMVRLAEYSRDCLMELRDATGISYDHRTQGTLQLFRTQKQLDASASDIAVLDRYNVPYEVLDPAGCVRVEPALAHVREKFVGALRLPNDETGDCFKFTQQLAAMAEKAGVTFKYGVDIKRLLSDERKITGIRTSEGDLTADSYVLALGSYSPLLLRDIGIRIPVYPIKGYSITVPIHDPAFSPESTIMDETYKVAITRLGDRIRVGGTAEIAGYDLELRKARRETLEHSVCDLFPKGGDVAKAEFWCGLRPMTPDGTPVMGPTPYRNLFLNTGHGTLGWTMACGAGRVLSDLVTGKKPEIDTEGLFMDRYGKINRPIAVPQQVRA</sequence>
<keyword evidence="3 7" id="KW-0285">Flavoprotein</keyword>
<name>A0A254TK07_9BURK</name>
<evidence type="ECO:0000313" key="10">
    <source>
        <dbReference type="Proteomes" id="UP000197535"/>
    </source>
</evidence>
<dbReference type="Gene3D" id="3.50.50.60">
    <property type="entry name" value="FAD/NAD(P)-binding domain"/>
    <property type="match status" value="2"/>
</dbReference>
<dbReference type="InterPro" id="IPR006076">
    <property type="entry name" value="FAD-dep_OxRdtase"/>
</dbReference>
<reference evidence="9 10" key="1">
    <citation type="submission" date="2016-02" db="EMBL/GenBank/DDBJ databases">
        <authorList>
            <person name="Wen L."/>
            <person name="He K."/>
            <person name="Yang H."/>
        </authorList>
    </citation>
    <scope>NUCLEOTIDE SEQUENCE [LARGE SCALE GENOMIC DNA]</scope>
    <source>
        <strain evidence="9 10">TSA40</strain>
    </source>
</reference>
<keyword evidence="10" id="KW-1185">Reference proteome</keyword>
<evidence type="ECO:0000256" key="5">
    <source>
        <dbReference type="ARBA" id="ARBA00023002"/>
    </source>
</evidence>
<keyword evidence="5 7" id="KW-0560">Oxidoreductase</keyword>
<evidence type="ECO:0000256" key="4">
    <source>
        <dbReference type="ARBA" id="ARBA00022827"/>
    </source>
</evidence>
<keyword evidence="4 7" id="KW-0274">FAD</keyword>
<proteinExistence type="inferred from homology"/>
<dbReference type="GO" id="GO:0005886">
    <property type="term" value="C:plasma membrane"/>
    <property type="evidence" value="ECO:0007669"/>
    <property type="project" value="TreeGrafter"/>
</dbReference>
<dbReference type="PANTHER" id="PTHR13847:SF280">
    <property type="entry name" value="D-AMINO ACID DEHYDROGENASE"/>
    <property type="match status" value="1"/>
</dbReference>
<dbReference type="Gene3D" id="3.30.9.10">
    <property type="entry name" value="D-Amino Acid Oxidase, subunit A, domain 2"/>
    <property type="match status" value="1"/>
</dbReference>
<dbReference type="SUPFAM" id="SSF54373">
    <property type="entry name" value="FAD-linked reductases, C-terminal domain"/>
    <property type="match status" value="1"/>
</dbReference>
<comment type="caution">
    <text evidence="9">The sequence shown here is derived from an EMBL/GenBank/DDBJ whole genome shotgun (WGS) entry which is preliminary data.</text>
</comment>
<evidence type="ECO:0000256" key="6">
    <source>
        <dbReference type="ARBA" id="ARBA00047884"/>
    </source>
</evidence>
<evidence type="ECO:0000259" key="8">
    <source>
        <dbReference type="Pfam" id="PF01266"/>
    </source>
</evidence>
<dbReference type="GO" id="GO:0008718">
    <property type="term" value="F:D-amino-acid dehydrogenase activity"/>
    <property type="evidence" value="ECO:0007669"/>
    <property type="project" value="UniProtKB-UniRule"/>
</dbReference>
<evidence type="ECO:0000256" key="7">
    <source>
        <dbReference type="HAMAP-Rule" id="MF_01202"/>
    </source>
</evidence>
<dbReference type="Pfam" id="PF01266">
    <property type="entry name" value="DAO"/>
    <property type="match status" value="1"/>
</dbReference>
<organism evidence="9 10">
    <name type="scientific">Noviherbaspirillum denitrificans</name>
    <dbReference type="NCBI Taxonomy" id="1968433"/>
    <lineage>
        <taxon>Bacteria</taxon>
        <taxon>Pseudomonadati</taxon>
        <taxon>Pseudomonadota</taxon>
        <taxon>Betaproteobacteria</taxon>
        <taxon>Burkholderiales</taxon>
        <taxon>Oxalobacteraceae</taxon>
        <taxon>Noviherbaspirillum</taxon>
    </lineage>
</organism>
<accession>A0A254TK07</accession>
<dbReference type="GO" id="GO:0055130">
    <property type="term" value="P:D-alanine catabolic process"/>
    <property type="evidence" value="ECO:0007669"/>
    <property type="project" value="TreeGrafter"/>
</dbReference>
<dbReference type="NCBIfam" id="NF001933">
    <property type="entry name" value="PRK00711.1"/>
    <property type="match status" value="1"/>
</dbReference>
<comment type="cofactor">
    <cofactor evidence="1 7">
        <name>FAD</name>
        <dbReference type="ChEBI" id="CHEBI:57692"/>
    </cofactor>
</comment>
<protein>
    <recommendedName>
        <fullName evidence="7">D-amino acid dehydrogenase</fullName>
        <ecNumber evidence="7">1.4.99.-</ecNumber>
    </recommendedName>
</protein>
<evidence type="ECO:0000256" key="1">
    <source>
        <dbReference type="ARBA" id="ARBA00001974"/>
    </source>
</evidence>
<comment type="catalytic activity">
    <reaction evidence="6 7">
        <text>a D-alpha-amino acid + A + H2O = a 2-oxocarboxylate + AH2 + NH4(+)</text>
        <dbReference type="Rhea" id="RHEA:18125"/>
        <dbReference type="ChEBI" id="CHEBI:13193"/>
        <dbReference type="ChEBI" id="CHEBI:15377"/>
        <dbReference type="ChEBI" id="CHEBI:17499"/>
        <dbReference type="ChEBI" id="CHEBI:28938"/>
        <dbReference type="ChEBI" id="CHEBI:35179"/>
        <dbReference type="ChEBI" id="CHEBI:59871"/>
    </reaction>
</comment>
<dbReference type="AlphaFoldDB" id="A0A254TK07"/>
<dbReference type="EMBL" id="LSTO01000001">
    <property type="protein sequence ID" value="OWW22537.1"/>
    <property type="molecule type" value="Genomic_DNA"/>
</dbReference>
<evidence type="ECO:0000313" key="9">
    <source>
        <dbReference type="EMBL" id="OWW22537.1"/>
    </source>
</evidence>
<dbReference type="Proteomes" id="UP000197535">
    <property type="component" value="Unassembled WGS sequence"/>
</dbReference>
<dbReference type="SUPFAM" id="SSF51905">
    <property type="entry name" value="FAD/NAD(P)-binding domain"/>
    <property type="match status" value="1"/>
</dbReference>
<dbReference type="InterPro" id="IPR036188">
    <property type="entry name" value="FAD/NAD-bd_sf"/>
</dbReference>
<dbReference type="FunFam" id="3.50.50.60:FF:000020">
    <property type="entry name" value="D-amino acid dehydrogenase"/>
    <property type="match status" value="1"/>
</dbReference>
<feature type="domain" description="FAD dependent oxidoreductase" evidence="8">
    <location>
        <begin position="2"/>
        <end position="398"/>
    </location>
</feature>
<comment type="function">
    <text evidence="7">Oxidative deamination of D-amino acids.</text>
</comment>
<evidence type="ECO:0000256" key="3">
    <source>
        <dbReference type="ARBA" id="ARBA00022630"/>
    </source>
</evidence>
<dbReference type="GO" id="GO:0005737">
    <property type="term" value="C:cytoplasm"/>
    <property type="evidence" value="ECO:0007669"/>
    <property type="project" value="TreeGrafter"/>
</dbReference>
<feature type="binding site" evidence="7">
    <location>
        <begin position="3"/>
        <end position="17"/>
    </location>
    <ligand>
        <name>FAD</name>
        <dbReference type="ChEBI" id="CHEBI:57692"/>
    </ligand>
</feature>
<dbReference type="InterPro" id="IPR023080">
    <property type="entry name" value="DadA"/>
</dbReference>
<evidence type="ECO:0000256" key="2">
    <source>
        <dbReference type="ARBA" id="ARBA00009410"/>
    </source>
</evidence>
<dbReference type="HAMAP" id="MF_01202">
    <property type="entry name" value="DadA"/>
    <property type="match status" value="1"/>
</dbReference>
<dbReference type="EC" id="1.4.99.-" evidence="7"/>
<dbReference type="PANTHER" id="PTHR13847">
    <property type="entry name" value="SARCOSINE DEHYDROGENASE-RELATED"/>
    <property type="match status" value="1"/>
</dbReference>
<comment type="similarity">
    <text evidence="2 7">Belongs to the DadA oxidoreductase family.</text>
</comment>
<dbReference type="RefSeq" id="WP_088709354.1">
    <property type="nucleotide sequence ID" value="NZ_LSTO01000001.1"/>
</dbReference>